<dbReference type="PANTHER" id="PTHR42928">
    <property type="entry name" value="TRICARBOXYLATE-BINDING PROTEIN"/>
    <property type="match status" value="1"/>
</dbReference>
<dbReference type="InterPro" id="IPR042100">
    <property type="entry name" value="Bug_dom1"/>
</dbReference>
<dbReference type="Gene3D" id="3.40.190.150">
    <property type="entry name" value="Bordetella uptake gene, domain 1"/>
    <property type="match status" value="1"/>
</dbReference>
<dbReference type="Pfam" id="PF03401">
    <property type="entry name" value="TctC"/>
    <property type="match status" value="1"/>
</dbReference>
<feature type="chain" id="PRO_5006058066" evidence="2">
    <location>
        <begin position="46"/>
        <end position="345"/>
    </location>
</feature>
<accession>A0A0P0Z3P9</accession>
<reference evidence="3" key="1">
    <citation type="journal article" date="2015" name="Proc. Natl. Acad. Sci. U.S.A.">
        <title>Bacterial clade with the ribosomal RNA operon on a small plasmid rather than the chromosome.</title>
        <authorList>
            <person name="Anda M."/>
            <person name="Ohtsubo Y."/>
            <person name="Okubo T."/>
            <person name="Sugawara M."/>
            <person name="Nagata Y."/>
            <person name="Tsuda M."/>
            <person name="Minamisawa K."/>
            <person name="Mitsui H."/>
        </authorList>
    </citation>
    <scope>NUCLEOTIDE SEQUENCE</scope>
    <source>
        <strain evidence="3">JCM 14755</strain>
    </source>
</reference>
<keyword evidence="2" id="KW-0732">Signal</keyword>
<comment type="similarity">
    <text evidence="1">Belongs to the UPF0065 (bug) family.</text>
</comment>
<organism evidence="3">
    <name type="scientific">Aureimonas frigidaquae</name>
    <dbReference type="NCBI Taxonomy" id="424757"/>
    <lineage>
        <taxon>Bacteria</taxon>
        <taxon>Pseudomonadati</taxon>
        <taxon>Pseudomonadota</taxon>
        <taxon>Alphaproteobacteria</taxon>
        <taxon>Hyphomicrobiales</taxon>
        <taxon>Aurantimonadaceae</taxon>
        <taxon>Aureimonas</taxon>
    </lineage>
</organism>
<dbReference type="OrthoDB" id="7250490at2"/>
<dbReference type="PROSITE" id="PS51318">
    <property type="entry name" value="TAT"/>
    <property type="match status" value="1"/>
</dbReference>
<dbReference type="InterPro" id="IPR006311">
    <property type="entry name" value="TAT_signal"/>
</dbReference>
<evidence type="ECO:0000256" key="1">
    <source>
        <dbReference type="ARBA" id="ARBA00006987"/>
    </source>
</evidence>
<feature type="signal peptide" evidence="2">
    <location>
        <begin position="1"/>
        <end position="45"/>
    </location>
</feature>
<dbReference type="CDD" id="cd13578">
    <property type="entry name" value="PBP2_Bug27"/>
    <property type="match status" value="1"/>
</dbReference>
<dbReference type="SUPFAM" id="SSF53850">
    <property type="entry name" value="Periplasmic binding protein-like II"/>
    <property type="match status" value="1"/>
</dbReference>
<proteinExistence type="inferred from homology"/>
<dbReference type="PIRSF" id="PIRSF017082">
    <property type="entry name" value="YflP"/>
    <property type="match status" value="1"/>
</dbReference>
<dbReference type="AlphaFoldDB" id="A0A0P0Z3P9"/>
<dbReference type="RefSeq" id="WP_083507575.1">
    <property type="nucleotide sequence ID" value="NZ_BBWR01000002.1"/>
</dbReference>
<sequence length="345" mass="36026">MTRFPRTRAPHAALEGSVGSRRTVLKAAAAALGVLALAVPGAAFAQDYPNKPITMVVPFAAGGSTDLVARTVAQAMSQELGQQVLVENKGGAGGNLGASYVAQAAPDGYTILMGTIATHALSASLYADPPFDPVEDFTPIAWLVTVPNVLTVNKDYPAANVQELIARLKEKPGEEVYSSSGNGTPLHLSGELFKTMTGTDMVHVPYQGSGPALVDVISGAVPINFDNLPSSTEHIRQGTLRALAVTTKTRAPNFPDIPTMEEAGVPGYETNTWNALFAPADTPPEIIARLNAAANAAITDETVAKRLAEVGAATVGGTPEELAEHVKSEVARWKPVIEQSGARIE</sequence>
<dbReference type="Gene3D" id="3.40.190.10">
    <property type="entry name" value="Periplasmic binding protein-like II"/>
    <property type="match status" value="1"/>
</dbReference>
<evidence type="ECO:0000313" key="3">
    <source>
        <dbReference type="EMBL" id="BAT28698.1"/>
    </source>
</evidence>
<dbReference type="PANTHER" id="PTHR42928:SF5">
    <property type="entry name" value="BLR1237 PROTEIN"/>
    <property type="match status" value="1"/>
</dbReference>
<evidence type="ECO:0000256" key="2">
    <source>
        <dbReference type="SAM" id="SignalP"/>
    </source>
</evidence>
<name>A0A0P0Z3P9_9HYPH</name>
<dbReference type="EMBL" id="LC066377">
    <property type="protein sequence ID" value="BAT28698.1"/>
    <property type="molecule type" value="Genomic_DNA"/>
</dbReference>
<dbReference type="InterPro" id="IPR005064">
    <property type="entry name" value="BUG"/>
</dbReference>
<protein>
    <submittedName>
        <fullName evidence="3">Uncharacterized protein</fullName>
    </submittedName>
</protein>